<dbReference type="PANTHER" id="PTHR36454:SF1">
    <property type="entry name" value="DUF1015 DOMAIN-CONTAINING PROTEIN"/>
    <property type="match status" value="1"/>
</dbReference>
<reference evidence="1" key="1">
    <citation type="submission" date="2016-10" db="EMBL/GenBank/DDBJ databases">
        <title>Sequence of Gallionella enrichment culture.</title>
        <authorList>
            <person name="Poehlein A."/>
            <person name="Muehling M."/>
            <person name="Daniel R."/>
        </authorList>
    </citation>
    <scope>NUCLEOTIDE SEQUENCE</scope>
</reference>
<accession>A0A1J5SMT0</accession>
<name>A0A1J5SMT0_9ZZZZ</name>
<dbReference type="EMBL" id="MLJW01000050">
    <property type="protein sequence ID" value="OIR05397.1"/>
    <property type="molecule type" value="Genomic_DNA"/>
</dbReference>
<gene>
    <name evidence="1" type="ORF">GALL_124480</name>
</gene>
<dbReference type="InterPro" id="IPR008323">
    <property type="entry name" value="UCP033563"/>
</dbReference>
<proteinExistence type="predicted"/>
<evidence type="ECO:0000313" key="1">
    <source>
        <dbReference type="EMBL" id="OIR05397.1"/>
    </source>
</evidence>
<organism evidence="1">
    <name type="scientific">mine drainage metagenome</name>
    <dbReference type="NCBI Taxonomy" id="410659"/>
    <lineage>
        <taxon>unclassified sequences</taxon>
        <taxon>metagenomes</taxon>
        <taxon>ecological metagenomes</taxon>
    </lineage>
</organism>
<protein>
    <recommendedName>
        <fullName evidence="2">DUF1015 domain-containing protein</fullName>
    </recommendedName>
</protein>
<comment type="caution">
    <text evidence="1">The sequence shown here is derived from an EMBL/GenBank/DDBJ whole genome shotgun (WGS) entry which is preliminary data.</text>
</comment>
<sequence>MSIIKPFKALRPQAQFAKQVASRPYDVLNSAEAKIEAEGNPNSFLHITKSEIDLNSSIDIHSTAVYEKAKENLEAFLKREIVFKESKPCYYIYQLIMNGRSQTGLVCVSSVDDYENNIIKKHEFTRPEKEQDRINHIKTSGAQTGNVFLAYRNNDEVDALIEKWKTTKSPAYDFIADDKIQHTVWVVTDNEVVQKISSLFETEIPCTYIADGHHRAASAAKVRKALGDKATESSNYFLTTLFPSNQLYIMDYNRVIKDLNGLTDEEFLSSLKEKFEVKSIGNKAFHPTQLHQFGMYLNNNWYELIAKEGTYTNDPIGVLDVTILQNNLLDPILNIKDQRTDVRIDFIGGIRGLGELEKRVNSGEMKVAFSLYPVTIDQLFDIADSGNVMPPKSTWFEPKLRDGLLTHLIYE</sequence>
<dbReference type="PANTHER" id="PTHR36454">
    <property type="entry name" value="LMO2823 PROTEIN"/>
    <property type="match status" value="1"/>
</dbReference>
<dbReference type="PIRSF" id="PIRSF033563">
    <property type="entry name" value="UCP033563"/>
    <property type="match status" value="1"/>
</dbReference>
<evidence type="ECO:0008006" key="2">
    <source>
        <dbReference type="Google" id="ProtNLM"/>
    </source>
</evidence>
<dbReference type="Pfam" id="PF06245">
    <property type="entry name" value="DUF1015"/>
    <property type="match status" value="1"/>
</dbReference>
<dbReference type="AlphaFoldDB" id="A0A1J5SMT0"/>